<proteinExistence type="predicted"/>
<dbReference type="Proteomes" id="UP000041314">
    <property type="component" value="Unassembled WGS sequence"/>
</dbReference>
<reference evidence="1 2" key="1">
    <citation type="submission" date="2015-03" db="EMBL/GenBank/DDBJ databases">
        <authorList>
            <consortium name="Pathogen Informatics"/>
        </authorList>
    </citation>
    <scope>NUCLEOTIDE SEQUENCE [LARGE SCALE GENOMIC DNA]</scope>
    <source>
        <strain evidence="1 2">A1104</strain>
    </source>
</reference>
<evidence type="ECO:0000313" key="1">
    <source>
        <dbReference type="EMBL" id="CNU23489.1"/>
    </source>
</evidence>
<sequence length="70" mass="7850">MRIFHHAVWANFAVIANNAVFNNAARADLHAVTERYITFDDNVSVNFHIHSTMKGAAKIKTCRIAQHNTG</sequence>
<accession>A0A655CR64</accession>
<dbReference type="EMBL" id="CQPA01000015">
    <property type="protein sequence ID" value="CNU23489.1"/>
    <property type="molecule type" value="Genomic_DNA"/>
</dbReference>
<gene>
    <name evidence="1" type="ORF">ERS008198_02262</name>
</gene>
<organism evidence="1 2">
    <name type="scientific">Salmonella enterica subsp. enterica serovar Bovismorbificans</name>
    <dbReference type="NCBI Taxonomy" id="58097"/>
    <lineage>
        <taxon>Bacteria</taxon>
        <taxon>Pseudomonadati</taxon>
        <taxon>Pseudomonadota</taxon>
        <taxon>Gammaproteobacteria</taxon>
        <taxon>Enterobacterales</taxon>
        <taxon>Enterobacteriaceae</taxon>
        <taxon>Salmonella</taxon>
    </lineage>
</organism>
<protein>
    <submittedName>
        <fullName evidence="1">Uncharacterized protein</fullName>
    </submittedName>
</protein>
<evidence type="ECO:0000313" key="2">
    <source>
        <dbReference type="Proteomes" id="UP000041314"/>
    </source>
</evidence>
<dbReference type="AlphaFoldDB" id="A0A655CR64"/>
<name>A0A655CR64_SALET</name>